<reference evidence="1 2" key="1">
    <citation type="submission" date="2020-03" db="EMBL/GenBank/DDBJ databases">
        <title>Above-ground endophytic microbial communities from plants in different locations in the United States.</title>
        <authorList>
            <person name="Frank C."/>
        </authorList>
    </citation>
    <scope>NUCLEOTIDE SEQUENCE [LARGE SCALE GENOMIC DNA]</scope>
    <source>
        <strain evidence="1 2">WW7</strain>
    </source>
</reference>
<gene>
    <name evidence="1" type="ORF">E9228_002952</name>
</gene>
<name>A0ABX0TDP1_9MICO</name>
<dbReference type="EMBL" id="JAAOYO010000004">
    <property type="protein sequence ID" value="NII42294.1"/>
    <property type="molecule type" value="Genomic_DNA"/>
</dbReference>
<evidence type="ECO:0000313" key="2">
    <source>
        <dbReference type="Proteomes" id="UP001318300"/>
    </source>
</evidence>
<dbReference type="Proteomes" id="UP001318300">
    <property type="component" value="Unassembled WGS sequence"/>
</dbReference>
<comment type="caution">
    <text evidence="1">The sequence shown here is derived from an EMBL/GenBank/DDBJ whole genome shotgun (WGS) entry which is preliminary data.</text>
</comment>
<proteinExistence type="predicted"/>
<accession>A0ABX0TDP1</accession>
<evidence type="ECO:0008006" key="3">
    <source>
        <dbReference type="Google" id="ProtNLM"/>
    </source>
</evidence>
<dbReference type="RefSeq" id="WP_166781269.1">
    <property type="nucleotide sequence ID" value="NZ_JAAOYO010000004.1"/>
</dbReference>
<sequence length="192" mass="20332">MADDTTPQPFAFASAEQMEERTEGAIPKDRPFLATALAVATQMIRDHCGWVVGPVATDTLFLDGPGSRLLVLPTLRIVEVTAIRQSGQPLDSTSYRVSRSTGMIRSATPLSAEFGAIEVDLRHGYDPVPEPIVDLTLQMAARALGSPLGVVREQTLVANVTWSTTAAGVAGGTVILEHELAALAPYTLGPLP</sequence>
<protein>
    <recommendedName>
        <fullName evidence="3">Head-to-tail adaptor</fullName>
    </recommendedName>
</protein>
<keyword evidence="2" id="KW-1185">Reference proteome</keyword>
<evidence type="ECO:0000313" key="1">
    <source>
        <dbReference type="EMBL" id="NII42294.1"/>
    </source>
</evidence>
<organism evidence="1 2">
    <name type="scientific">Curtobacterium salicis</name>
    <dbReference type="NCBI Taxonomy" id="1779862"/>
    <lineage>
        <taxon>Bacteria</taxon>
        <taxon>Bacillati</taxon>
        <taxon>Actinomycetota</taxon>
        <taxon>Actinomycetes</taxon>
        <taxon>Micrococcales</taxon>
        <taxon>Microbacteriaceae</taxon>
        <taxon>Curtobacterium</taxon>
    </lineage>
</organism>